<evidence type="ECO:0000256" key="6">
    <source>
        <dbReference type="ARBA" id="ARBA00023163"/>
    </source>
</evidence>
<dbReference type="OrthoDB" id="4161332at2759"/>
<dbReference type="Gene3D" id="4.10.240.10">
    <property type="entry name" value="Zn(2)-C6 fungal-type DNA-binding domain"/>
    <property type="match status" value="1"/>
</dbReference>
<sequence>MSSATGNASNSTNSSGDNNNNNNNNNSSSNHNNSNNSSSSSSGGNTNTHAKIKAENTVAGASSARATKKSAFSCEPCRRRKVKCGGEQPICSRCLARNDACVYKLNPTLSYTQRLEERIKELEEQLARSQSTTPSQQVTPSDRLPSSSRDSSQPGHEFGEGLAGTFKGLKLDEKGVLTYHGATSFFHLPSEYGRHDSDTPGPPHPEDPLYGKRERLVNNAWQQRALEDLSEIPEPFQYLLNTHWCWIHPLWNFVYRPAFTRDMQLLGPYYSHTLLNAMLSHSIRWGRWDKATRERLEHDYDGGAVFSRHARAMVFDEISKGVATIPTVQTLLLLSAQECSAGNTSQAWMYSGMAFRMIDHLGICVDSQRYTGNIPFSDEDVEIRRRLYWSCYFWDKIISLYLGRSPSLQHSNVLPPQMILDDSNENEMWTPFGLTYPDGVKYPPIAAHSTSCFVQMCRLSIIFNQILIHMYDPLQQNSEAEIQECLVRQEAALKQCWDELPPFLKIEASMLPPLAPPSHIVTLNCLYHTFNILLHRPMLSRERSTPNNNRAKHLLECVSSATSIIAIFDLFCKSFGIYRTVLSMSYSVYIAASIFLLQVQAAANAPSGSSTGGLSDEQQQQQQPALRKLDFCIRALSRLKDINPIVGSGVSLILRELATLGIHTPGAGSTPHNFQGQGQQQQQHQQQQGQQGPQGQQHGQQHGQQGPSHQGFPRHQPTSSVSSDFRGRQGSFGGGFGHRMSHHEIMMGNTDTTMTGFGSPNRTPPGLQQALFQFPQTTQGDKINQHLQHHGISDQVFQAVSSLQPITASFGNPMGTQEPNDVPPGLSQGFRP</sequence>
<accession>A0A423VBL2</accession>
<keyword evidence="3" id="KW-0862">Zinc</keyword>
<organism evidence="10 11">
    <name type="scientific">Cytospora chrysosperma</name>
    <name type="common">Cytospora canker fungus</name>
    <name type="synonym">Sphaeria chrysosperma</name>
    <dbReference type="NCBI Taxonomy" id="252740"/>
    <lineage>
        <taxon>Eukaryota</taxon>
        <taxon>Fungi</taxon>
        <taxon>Dikarya</taxon>
        <taxon>Ascomycota</taxon>
        <taxon>Pezizomycotina</taxon>
        <taxon>Sordariomycetes</taxon>
        <taxon>Sordariomycetidae</taxon>
        <taxon>Diaporthales</taxon>
        <taxon>Cytosporaceae</taxon>
        <taxon>Cytospora</taxon>
    </lineage>
</organism>
<dbReference type="InterPro" id="IPR007219">
    <property type="entry name" value="XnlR_reg_dom"/>
</dbReference>
<feature type="compositionally biased region" description="Low complexity" evidence="8">
    <location>
        <begin position="675"/>
        <end position="711"/>
    </location>
</feature>
<feature type="region of interest" description="Disordered" evidence="8">
    <location>
        <begin position="1"/>
        <end position="65"/>
    </location>
</feature>
<evidence type="ECO:0000313" key="10">
    <source>
        <dbReference type="EMBL" id="ROV88333.1"/>
    </source>
</evidence>
<keyword evidence="11" id="KW-1185">Reference proteome</keyword>
<dbReference type="SMART" id="SM00066">
    <property type="entry name" value="GAL4"/>
    <property type="match status" value="1"/>
</dbReference>
<keyword evidence="6" id="KW-0804">Transcription</keyword>
<dbReference type="InterPro" id="IPR036864">
    <property type="entry name" value="Zn2-C6_fun-type_DNA-bd_sf"/>
</dbReference>
<feature type="compositionally biased region" description="Polar residues" evidence="8">
    <location>
        <begin position="127"/>
        <end position="139"/>
    </location>
</feature>
<comment type="subcellular location">
    <subcellularLocation>
        <location evidence="1">Nucleus</location>
    </subcellularLocation>
</comment>
<feature type="compositionally biased region" description="Low complexity" evidence="8">
    <location>
        <begin position="140"/>
        <end position="152"/>
    </location>
</feature>
<feature type="region of interest" description="Disordered" evidence="8">
    <location>
        <begin position="811"/>
        <end position="832"/>
    </location>
</feature>
<evidence type="ECO:0000256" key="4">
    <source>
        <dbReference type="ARBA" id="ARBA00023015"/>
    </source>
</evidence>
<dbReference type="GO" id="GO:0000981">
    <property type="term" value="F:DNA-binding transcription factor activity, RNA polymerase II-specific"/>
    <property type="evidence" value="ECO:0007669"/>
    <property type="project" value="InterPro"/>
</dbReference>
<dbReference type="EMBL" id="LJZO01000068">
    <property type="protein sequence ID" value="ROV88333.1"/>
    <property type="molecule type" value="Genomic_DNA"/>
</dbReference>
<evidence type="ECO:0000256" key="8">
    <source>
        <dbReference type="SAM" id="MobiDB-lite"/>
    </source>
</evidence>
<dbReference type="SMART" id="SM00906">
    <property type="entry name" value="Fungal_trans"/>
    <property type="match status" value="1"/>
</dbReference>
<dbReference type="CDD" id="cd12148">
    <property type="entry name" value="fungal_TF_MHR"/>
    <property type="match status" value="1"/>
</dbReference>
<dbReference type="GO" id="GO:0005634">
    <property type="term" value="C:nucleus"/>
    <property type="evidence" value="ECO:0007669"/>
    <property type="project" value="UniProtKB-SubCell"/>
</dbReference>
<feature type="domain" description="Zn(2)-C6 fungal-type" evidence="9">
    <location>
        <begin position="73"/>
        <end position="103"/>
    </location>
</feature>
<feature type="region of interest" description="Disordered" evidence="8">
    <location>
        <begin position="664"/>
        <end position="741"/>
    </location>
</feature>
<name>A0A423VBL2_CYTCH</name>
<comment type="caution">
    <text evidence="10">The sequence shown here is derived from an EMBL/GenBank/DDBJ whole genome shotgun (WGS) entry which is preliminary data.</text>
</comment>
<dbReference type="Proteomes" id="UP000284375">
    <property type="component" value="Unassembled WGS sequence"/>
</dbReference>
<dbReference type="Pfam" id="PF04082">
    <property type="entry name" value="Fungal_trans"/>
    <property type="match status" value="1"/>
</dbReference>
<evidence type="ECO:0000256" key="5">
    <source>
        <dbReference type="ARBA" id="ARBA00023125"/>
    </source>
</evidence>
<evidence type="ECO:0000256" key="7">
    <source>
        <dbReference type="ARBA" id="ARBA00023242"/>
    </source>
</evidence>
<feature type="region of interest" description="Disordered" evidence="8">
    <location>
        <begin position="123"/>
        <end position="159"/>
    </location>
</feature>
<evidence type="ECO:0000256" key="2">
    <source>
        <dbReference type="ARBA" id="ARBA00022723"/>
    </source>
</evidence>
<evidence type="ECO:0000259" key="9">
    <source>
        <dbReference type="PROSITE" id="PS50048"/>
    </source>
</evidence>
<dbReference type="GO" id="GO:0003677">
    <property type="term" value="F:DNA binding"/>
    <property type="evidence" value="ECO:0007669"/>
    <property type="project" value="UniProtKB-KW"/>
</dbReference>
<proteinExistence type="predicted"/>
<dbReference type="InterPro" id="IPR001138">
    <property type="entry name" value="Zn2Cys6_DnaBD"/>
</dbReference>
<keyword evidence="5" id="KW-0238">DNA-binding</keyword>
<dbReference type="SUPFAM" id="SSF57701">
    <property type="entry name" value="Zn2/Cys6 DNA-binding domain"/>
    <property type="match status" value="1"/>
</dbReference>
<dbReference type="InterPro" id="IPR051615">
    <property type="entry name" value="Transcr_Regulatory_Elem"/>
</dbReference>
<keyword evidence="4" id="KW-0805">Transcription regulation</keyword>
<dbReference type="PANTHER" id="PTHR31313">
    <property type="entry name" value="TY1 ENHANCER ACTIVATOR"/>
    <property type="match status" value="1"/>
</dbReference>
<dbReference type="CDD" id="cd00067">
    <property type="entry name" value="GAL4"/>
    <property type="match status" value="1"/>
</dbReference>
<dbReference type="Pfam" id="PF00172">
    <property type="entry name" value="Zn_clus"/>
    <property type="match status" value="1"/>
</dbReference>
<gene>
    <name evidence="10" type="ORF">VSDG_09413</name>
</gene>
<reference evidence="10 11" key="1">
    <citation type="submission" date="2015-09" db="EMBL/GenBank/DDBJ databases">
        <title>Host preference determinants of Valsa canker pathogens revealed by comparative genomics.</title>
        <authorList>
            <person name="Yin Z."/>
            <person name="Huang L."/>
        </authorList>
    </citation>
    <scope>NUCLEOTIDE SEQUENCE [LARGE SCALE GENOMIC DNA]</scope>
    <source>
        <strain evidence="10 11">YSFL</strain>
    </source>
</reference>
<keyword evidence="7" id="KW-0539">Nucleus</keyword>
<feature type="compositionally biased region" description="Low complexity" evidence="8">
    <location>
        <begin position="1"/>
        <end position="48"/>
    </location>
</feature>
<dbReference type="STRING" id="252740.A0A423VBL2"/>
<dbReference type="GO" id="GO:0008270">
    <property type="term" value="F:zinc ion binding"/>
    <property type="evidence" value="ECO:0007669"/>
    <property type="project" value="InterPro"/>
</dbReference>
<dbReference type="PROSITE" id="PS50048">
    <property type="entry name" value="ZN2_CY6_FUNGAL_2"/>
    <property type="match status" value="1"/>
</dbReference>
<dbReference type="PANTHER" id="PTHR31313:SF85">
    <property type="entry name" value="ZN(II)2CYS6 TRANSCRIPTION FACTOR (EUROFUNG)"/>
    <property type="match status" value="1"/>
</dbReference>
<evidence type="ECO:0000256" key="1">
    <source>
        <dbReference type="ARBA" id="ARBA00004123"/>
    </source>
</evidence>
<dbReference type="AlphaFoldDB" id="A0A423VBL2"/>
<dbReference type="PROSITE" id="PS00463">
    <property type="entry name" value="ZN2_CY6_FUNGAL_1"/>
    <property type="match status" value="1"/>
</dbReference>
<evidence type="ECO:0000313" key="11">
    <source>
        <dbReference type="Proteomes" id="UP000284375"/>
    </source>
</evidence>
<protein>
    <recommendedName>
        <fullName evidence="9">Zn(2)-C6 fungal-type domain-containing protein</fullName>
    </recommendedName>
</protein>
<keyword evidence="2" id="KW-0479">Metal-binding</keyword>
<dbReference type="GO" id="GO:0006351">
    <property type="term" value="P:DNA-templated transcription"/>
    <property type="evidence" value="ECO:0007669"/>
    <property type="project" value="InterPro"/>
</dbReference>
<evidence type="ECO:0000256" key="3">
    <source>
        <dbReference type="ARBA" id="ARBA00022833"/>
    </source>
</evidence>